<keyword evidence="8" id="KW-0472">Membrane</keyword>
<keyword evidence="3" id="KW-0239">DNA-directed DNA polymerase</keyword>
<dbReference type="GO" id="GO:0031297">
    <property type="term" value="P:replication fork processing"/>
    <property type="evidence" value="ECO:0007669"/>
    <property type="project" value="TreeGrafter"/>
</dbReference>
<gene>
    <name evidence="9" type="ORF">PYM288_LOCUS18168</name>
</gene>
<evidence type="ECO:0000256" key="7">
    <source>
        <dbReference type="ARBA" id="ARBA00047303"/>
    </source>
</evidence>
<dbReference type="EMBL" id="CAJNOH010000545">
    <property type="protein sequence ID" value="CAF1071162.1"/>
    <property type="molecule type" value="Genomic_DNA"/>
</dbReference>
<comment type="similarity">
    <text evidence="1">Belongs to the eukaryotic-type primase small subunit family.</text>
</comment>
<dbReference type="GO" id="GO:0006264">
    <property type="term" value="P:mitochondrial DNA replication"/>
    <property type="evidence" value="ECO:0007669"/>
    <property type="project" value="TreeGrafter"/>
</dbReference>
<evidence type="ECO:0000256" key="6">
    <source>
        <dbReference type="ARBA" id="ARBA00044768"/>
    </source>
</evidence>
<sequence length="695" mass="81151">MICLVIAQNKYDDHNEFEFYDINGSIKKEFVFNSTEKQGIFYCSSRIDLNEQNNNLMASINYSVLTSPAFELKTEQVNSTTIRIRIIPNDYIGINRIICHWNNNITYGKPINLTIGEKPGLIQLSQSCQIYDHHYVQCIFHAPVIGRAFRNGFPKVYQFSELTSQKEYFHPPKLINITDENELIFNFVPRDKNRIPTKISMDVNITLKHFGSTYYKFNLEAIHIAKTDFRIAHISSNHLTIVINYNSTGTVSERLCVGHVYLVDNPKASMIVKDIMETSAQTILINRLHSSTKYKICLYCFYERIDQSFQKEICHIITTKRTSTFILWIVGVSIAGGFIILILIIYTICKNRSRTKNIPSINNLGPEEESFLTSPSDSLWVQTSDNINDPAYEPKYQPVEDSMEQMIGLHVFGDYPRKLDYVLGKGEVVVMPNSLNRSELEHHFEKSSTWWYHLFSVFWSRHKLLPNMKYSNGFYQWIFDLHVYNKNQQFRLYKATKFGQDNPLLTTSDFPFNGQNEQHDMFMNNVINYDTILNHALISYTINNTNLLIVSYNESKWSLTDQNKNHIIDITATNYFTSLIVPNKSTFETNRIQRTTTINTTEASNKQDHFKNFVLKLIKKIYHGNGYVLSCQQGTKNQSLFFYNIGGEFRYCEHLRRHHKSNRTCIIIDTFTYKYQIKCKDPDCRNFKPPRKDIS</sequence>
<dbReference type="EC" id="2.7.7.102" evidence="6"/>
<dbReference type="PANTHER" id="PTHR31399:SF0">
    <property type="entry name" value="DNA-DIRECTED PRIMASE_POLYMERASE PROTEIN"/>
    <property type="match status" value="1"/>
</dbReference>
<evidence type="ECO:0000256" key="1">
    <source>
        <dbReference type="ARBA" id="ARBA00009762"/>
    </source>
</evidence>
<name>A0A814LW89_9BILA</name>
<evidence type="ECO:0000256" key="3">
    <source>
        <dbReference type="ARBA" id="ARBA00022932"/>
    </source>
</evidence>
<keyword evidence="3" id="KW-0808">Transferase</keyword>
<accession>A0A814LW89</accession>
<dbReference type="GO" id="GO:0005759">
    <property type="term" value="C:mitochondrial matrix"/>
    <property type="evidence" value="ECO:0007669"/>
    <property type="project" value="TreeGrafter"/>
</dbReference>
<evidence type="ECO:0000256" key="2">
    <source>
        <dbReference type="ARBA" id="ARBA00012417"/>
    </source>
</evidence>
<comment type="caution">
    <text evidence="9">The sequence shown here is derived from an EMBL/GenBank/DDBJ whole genome shotgun (WGS) entry which is preliminary data.</text>
</comment>
<reference evidence="9" key="1">
    <citation type="submission" date="2021-02" db="EMBL/GenBank/DDBJ databases">
        <authorList>
            <person name="Nowell W R."/>
        </authorList>
    </citation>
    <scope>NUCLEOTIDE SEQUENCE</scope>
</reference>
<evidence type="ECO:0000256" key="5">
    <source>
        <dbReference type="ARBA" id="ARBA00044677"/>
    </source>
</evidence>
<evidence type="ECO:0000313" key="9">
    <source>
        <dbReference type="EMBL" id="CAF1071162.1"/>
    </source>
</evidence>
<feature type="transmembrane region" description="Helical" evidence="8">
    <location>
        <begin position="325"/>
        <end position="349"/>
    </location>
</feature>
<dbReference type="GO" id="GO:0005634">
    <property type="term" value="C:nucleus"/>
    <property type="evidence" value="ECO:0007669"/>
    <property type="project" value="TreeGrafter"/>
</dbReference>
<dbReference type="GO" id="GO:0042276">
    <property type="term" value="P:error-prone translesion synthesis"/>
    <property type="evidence" value="ECO:0007669"/>
    <property type="project" value="InterPro"/>
</dbReference>
<dbReference type="GO" id="GO:0003887">
    <property type="term" value="F:DNA-directed DNA polymerase activity"/>
    <property type="evidence" value="ECO:0007669"/>
    <property type="project" value="UniProtKB-KW"/>
</dbReference>
<dbReference type="EC" id="2.7.7.7" evidence="2"/>
<dbReference type="AlphaFoldDB" id="A0A814LW89"/>
<dbReference type="PANTHER" id="PTHR31399">
    <property type="entry name" value="DNA-DIRECTED PRIMASE / POLYMERASE PROTEIN"/>
    <property type="match status" value="1"/>
</dbReference>
<proteinExistence type="inferred from homology"/>
<dbReference type="InterPro" id="IPR044917">
    <property type="entry name" value="PRIMPOL"/>
</dbReference>
<dbReference type="GO" id="GO:0003682">
    <property type="term" value="F:chromatin binding"/>
    <property type="evidence" value="ECO:0007669"/>
    <property type="project" value="TreeGrafter"/>
</dbReference>
<evidence type="ECO:0000313" key="10">
    <source>
        <dbReference type="Proteomes" id="UP000663854"/>
    </source>
</evidence>
<evidence type="ECO:0000256" key="8">
    <source>
        <dbReference type="SAM" id="Phobius"/>
    </source>
</evidence>
<comment type="catalytic activity">
    <reaction evidence="5">
        <text>ssDNA + n NTP = ssDNA/pppN(pN)n-1 hybrid + (n-1) diphosphate.</text>
        <dbReference type="EC" id="2.7.7.102"/>
    </reaction>
</comment>
<keyword evidence="3" id="KW-0548">Nucleotidyltransferase</keyword>
<keyword evidence="8" id="KW-0812">Transmembrane</keyword>
<keyword evidence="8" id="KW-1133">Transmembrane helix</keyword>
<dbReference type="Proteomes" id="UP000663854">
    <property type="component" value="Unassembled WGS sequence"/>
</dbReference>
<dbReference type="GO" id="GO:0009411">
    <property type="term" value="P:response to UV"/>
    <property type="evidence" value="ECO:0007669"/>
    <property type="project" value="TreeGrafter"/>
</dbReference>
<comment type="catalytic activity">
    <reaction evidence="7">
        <text>DNA(n) + a 2'-deoxyribonucleoside 5'-triphosphate = DNA(n+1) + diphosphate</text>
        <dbReference type="Rhea" id="RHEA:22508"/>
        <dbReference type="Rhea" id="RHEA-COMP:17339"/>
        <dbReference type="Rhea" id="RHEA-COMP:17340"/>
        <dbReference type="ChEBI" id="CHEBI:33019"/>
        <dbReference type="ChEBI" id="CHEBI:61560"/>
        <dbReference type="ChEBI" id="CHEBI:173112"/>
        <dbReference type="EC" id="2.7.7.7"/>
    </reaction>
    <physiologicalReaction direction="left-to-right" evidence="7">
        <dbReference type="Rhea" id="RHEA:22509"/>
    </physiologicalReaction>
</comment>
<evidence type="ECO:0000256" key="4">
    <source>
        <dbReference type="ARBA" id="ARBA00026139"/>
    </source>
</evidence>
<protein>
    <recommendedName>
        <fullName evidence="4">DNA-directed primase/polymerase protein</fullName>
        <ecNumber evidence="6">2.7.7.102</ecNumber>
        <ecNumber evidence="2">2.7.7.7</ecNumber>
    </recommendedName>
</protein>
<organism evidence="9 10">
    <name type="scientific">Rotaria sordida</name>
    <dbReference type="NCBI Taxonomy" id="392033"/>
    <lineage>
        <taxon>Eukaryota</taxon>
        <taxon>Metazoa</taxon>
        <taxon>Spiralia</taxon>
        <taxon>Gnathifera</taxon>
        <taxon>Rotifera</taxon>
        <taxon>Eurotatoria</taxon>
        <taxon>Bdelloidea</taxon>
        <taxon>Philodinida</taxon>
        <taxon>Philodinidae</taxon>
        <taxon>Rotaria</taxon>
    </lineage>
</organism>